<dbReference type="EMBL" id="CM029044">
    <property type="protein sequence ID" value="KAG2607784.1"/>
    <property type="molecule type" value="Genomic_DNA"/>
</dbReference>
<gene>
    <name evidence="2" type="ORF">PVAP13_4NG273011</name>
</gene>
<feature type="chain" id="PRO_5035784418" description="Secreted protein" evidence="1">
    <location>
        <begin position="22"/>
        <end position="94"/>
    </location>
</feature>
<evidence type="ECO:0008006" key="4">
    <source>
        <dbReference type="Google" id="ProtNLM"/>
    </source>
</evidence>
<organism evidence="2 3">
    <name type="scientific">Panicum virgatum</name>
    <name type="common">Blackwell switchgrass</name>
    <dbReference type="NCBI Taxonomy" id="38727"/>
    <lineage>
        <taxon>Eukaryota</taxon>
        <taxon>Viridiplantae</taxon>
        <taxon>Streptophyta</taxon>
        <taxon>Embryophyta</taxon>
        <taxon>Tracheophyta</taxon>
        <taxon>Spermatophyta</taxon>
        <taxon>Magnoliopsida</taxon>
        <taxon>Liliopsida</taxon>
        <taxon>Poales</taxon>
        <taxon>Poaceae</taxon>
        <taxon>PACMAD clade</taxon>
        <taxon>Panicoideae</taxon>
        <taxon>Panicodae</taxon>
        <taxon>Paniceae</taxon>
        <taxon>Panicinae</taxon>
        <taxon>Panicum</taxon>
        <taxon>Panicum sect. Hiantes</taxon>
    </lineage>
</organism>
<dbReference type="Proteomes" id="UP000823388">
    <property type="component" value="Chromosome 4N"/>
</dbReference>
<dbReference type="AlphaFoldDB" id="A0A8T0TFH8"/>
<feature type="signal peptide" evidence="1">
    <location>
        <begin position="1"/>
        <end position="21"/>
    </location>
</feature>
<evidence type="ECO:0000313" key="3">
    <source>
        <dbReference type="Proteomes" id="UP000823388"/>
    </source>
</evidence>
<comment type="caution">
    <text evidence="2">The sequence shown here is derived from an EMBL/GenBank/DDBJ whole genome shotgun (WGS) entry which is preliminary data.</text>
</comment>
<keyword evidence="1" id="KW-0732">Signal</keyword>
<keyword evidence="3" id="KW-1185">Reference proteome</keyword>
<protein>
    <recommendedName>
        <fullName evidence="4">Secreted protein</fullName>
    </recommendedName>
</protein>
<evidence type="ECO:0000256" key="1">
    <source>
        <dbReference type="SAM" id="SignalP"/>
    </source>
</evidence>
<proteinExistence type="predicted"/>
<evidence type="ECO:0000313" key="2">
    <source>
        <dbReference type="EMBL" id="KAG2607784.1"/>
    </source>
</evidence>
<name>A0A8T0TFH8_PANVG</name>
<accession>A0A8T0TFH8</accession>
<reference evidence="2" key="1">
    <citation type="submission" date="2020-05" db="EMBL/GenBank/DDBJ databases">
        <title>WGS assembly of Panicum virgatum.</title>
        <authorList>
            <person name="Lovell J.T."/>
            <person name="Jenkins J."/>
            <person name="Shu S."/>
            <person name="Juenger T.E."/>
            <person name="Schmutz J."/>
        </authorList>
    </citation>
    <scope>NUCLEOTIDE SEQUENCE</scope>
    <source>
        <strain evidence="2">AP13</strain>
    </source>
</reference>
<sequence>MAFFALFVVIVVPVMWPPMQGCLSRTRWPKRRHLKQRTGSVHEAAQWSGARHTKHLPLVLERKACWVGAEARPKGPVARSSTKAHLHLLCCSTH</sequence>